<evidence type="ECO:0000313" key="1">
    <source>
        <dbReference type="EMBL" id="SNS13564.1"/>
    </source>
</evidence>
<proteinExistence type="predicted"/>
<sequence length="90" mass="10793">MYMQIENIKVCTPITTLIQYLENKGFRIVEFKITDYHFHEVYIKMSGERTDDIETININNIQRYSERTFVCSCHWSTIELVYDKDTCQSP</sequence>
<accession>A0A2K9HBH7</accession>
<dbReference type="Proteomes" id="UP000198427">
    <property type="component" value="Unassembled WGS sequence"/>
</dbReference>
<evidence type="ECO:0000313" key="2">
    <source>
        <dbReference type="Proteomes" id="UP000198427"/>
    </source>
</evidence>
<dbReference type="EMBL" id="FZNZ01000048">
    <property type="protein sequence ID" value="SNS13564.1"/>
    <property type="molecule type" value="Genomic_DNA"/>
</dbReference>
<gene>
    <name evidence="1" type="ORF">SAMN06265364_1484</name>
</gene>
<comment type="caution">
    <text evidence="1">The sequence shown here is derived from an EMBL/GenBank/DDBJ whole genome shotgun (WGS) entry which is preliminary data.</text>
</comment>
<reference evidence="1 2" key="1">
    <citation type="submission" date="2017-06" db="EMBL/GenBank/DDBJ databases">
        <authorList>
            <person name="Varghese N."/>
            <person name="Submissions S."/>
        </authorList>
    </citation>
    <scope>NUCLEOTIDE SEQUENCE [LARGE SCALE GENOMIC DNA]</scope>
    <source>
        <strain evidence="1 2">DSM 26989</strain>
    </source>
</reference>
<dbReference type="AlphaFoldDB" id="A0A2K9HBH7"/>
<protein>
    <submittedName>
        <fullName evidence="1">Uncharacterized protein</fullName>
    </submittedName>
</protein>
<dbReference type="KEGG" id="pje:CRM71_11460"/>
<name>A0A2K9HBH7_9BACT</name>
<keyword evidence="2" id="KW-1185">Reference proteome</keyword>
<organism evidence="1 2">
    <name type="scientific">Prevotella jejuni</name>
    <dbReference type="NCBI Taxonomy" id="1177574"/>
    <lineage>
        <taxon>Bacteria</taxon>
        <taxon>Pseudomonadati</taxon>
        <taxon>Bacteroidota</taxon>
        <taxon>Bacteroidia</taxon>
        <taxon>Bacteroidales</taxon>
        <taxon>Prevotellaceae</taxon>
        <taxon>Prevotella</taxon>
    </lineage>
</organism>